<reference evidence="2" key="1">
    <citation type="submission" date="2017-06" db="EMBL/GenBank/DDBJ databases">
        <authorList>
            <person name="Varghese N."/>
            <person name="Submissions S."/>
        </authorList>
    </citation>
    <scope>NUCLEOTIDE SEQUENCE [LARGE SCALE GENOMIC DNA]</scope>
    <source>
        <strain evidence="2">CIP 108523</strain>
    </source>
</reference>
<evidence type="ECO:0000313" key="2">
    <source>
        <dbReference type="Proteomes" id="UP000242915"/>
    </source>
</evidence>
<sequence>MNTYRLTHFDLFDPAQQLEAEECPGQLLAFDTIAKQETAAVERPGIHQKIAGVITLVEQLNRQLGGTARQSKAVNRLQP</sequence>
<protein>
    <submittedName>
        <fullName evidence="1">Uncharacterized protein</fullName>
    </submittedName>
</protein>
<dbReference type="RefSeq" id="WP_089361228.1">
    <property type="nucleotide sequence ID" value="NZ_FZOG01000008.1"/>
</dbReference>
<proteinExistence type="predicted"/>
<gene>
    <name evidence="1" type="ORF">SAMN05216255_4309</name>
</gene>
<dbReference type="EMBL" id="FZOG01000008">
    <property type="protein sequence ID" value="SNT04093.1"/>
    <property type="molecule type" value="Genomic_DNA"/>
</dbReference>
<accession>A0A239JFM6</accession>
<keyword evidence="2" id="KW-1185">Reference proteome</keyword>
<name>A0A239JFM6_9PSED</name>
<organism evidence="1 2">
    <name type="scientific">Pseudomonas segetis</name>
    <dbReference type="NCBI Taxonomy" id="298908"/>
    <lineage>
        <taxon>Bacteria</taxon>
        <taxon>Pseudomonadati</taxon>
        <taxon>Pseudomonadota</taxon>
        <taxon>Gammaproteobacteria</taxon>
        <taxon>Pseudomonadales</taxon>
        <taxon>Pseudomonadaceae</taxon>
        <taxon>Pseudomonas</taxon>
    </lineage>
</organism>
<dbReference type="AlphaFoldDB" id="A0A239JFM6"/>
<evidence type="ECO:0000313" key="1">
    <source>
        <dbReference type="EMBL" id="SNT04093.1"/>
    </source>
</evidence>
<dbReference type="Proteomes" id="UP000242915">
    <property type="component" value="Unassembled WGS sequence"/>
</dbReference>